<keyword evidence="4" id="KW-0808">Transferase</keyword>
<dbReference type="InterPro" id="IPR000768">
    <property type="entry name" value="ART"/>
</dbReference>
<keyword evidence="5" id="KW-0548">Nucleotidyltransferase</keyword>
<evidence type="ECO:0000313" key="8">
    <source>
        <dbReference type="Proteomes" id="UP001065549"/>
    </source>
</evidence>
<dbReference type="GO" id="GO:0016779">
    <property type="term" value="F:nucleotidyltransferase activity"/>
    <property type="evidence" value="ECO:0007669"/>
    <property type="project" value="UniProtKB-KW"/>
</dbReference>
<evidence type="ECO:0000256" key="3">
    <source>
        <dbReference type="ARBA" id="ARBA00022676"/>
    </source>
</evidence>
<evidence type="ECO:0000313" key="7">
    <source>
        <dbReference type="EMBL" id="MCU7378221.1"/>
    </source>
</evidence>
<dbReference type="RefSeq" id="WP_253019798.1">
    <property type="nucleotide sequence ID" value="NZ_JAOSHN010000003.1"/>
</dbReference>
<comment type="caution">
    <text evidence="7">The sequence shown here is derived from an EMBL/GenBank/DDBJ whole genome shotgun (WGS) entry which is preliminary data.</text>
</comment>
<dbReference type="GO" id="GO:0106274">
    <property type="term" value="F:NAD+-protein-arginine ADP-ribosyltransferase activity"/>
    <property type="evidence" value="ECO:0007669"/>
    <property type="project" value="UniProtKB-EC"/>
</dbReference>
<dbReference type="EMBL" id="JAOSHN010000003">
    <property type="protein sequence ID" value="MCU7378221.1"/>
    <property type="molecule type" value="Genomic_DNA"/>
</dbReference>
<evidence type="ECO:0000256" key="1">
    <source>
        <dbReference type="ARBA" id="ARBA00009558"/>
    </source>
</evidence>
<dbReference type="AlphaFoldDB" id="A0A9J6QQS2"/>
<evidence type="ECO:0000256" key="6">
    <source>
        <dbReference type="ARBA" id="ARBA00047597"/>
    </source>
</evidence>
<name>A0A9J6QQS2_9FIRM</name>
<sequence length="383" mass="42728">MTLTLLKQTEVFYGTEKRKVSLVSGDLSALTAEDQVDYLGVSAFPNDYSPTGGSLIQALFKKGISVADLAKDKLADYRTDFPCWVSKDVSGAAFRRIAVYEPAGVASAYDMVSTLFSAVQKAQGSDKTPICVALPLVCTGCAGADEMEVMDMLFYAAYHWCGVAFPFSEIKITLYHNKASVDSLKARFDQLSAAYGDLEHLDLPDSYSYYAAQAASTIGKKELPPGLTYREAFAICVYSSNYFRTINGTLREKEKYHDVYKKMLPLIEAIDTGLMNMAVFAGKVYRGEKTMTPEREKENEKGNKVVNAAYTSTSYSPGGFYYGAPYRFQFQSLFGVVIEKLSIYPNEQEVLFADRMQYLVKDVTKESNYRLYTADEVEQALRR</sequence>
<dbReference type="EC" id="2.4.2.31" evidence="2"/>
<dbReference type="Proteomes" id="UP001065549">
    <property type="component" value="Unassembled WGS sequence"/>
</dbReference>
<keyword evidence="8" id="KW-1185">Reference proteome</keyword>
<reference evidence="7" key="1">
    <citation type="submission" date="2022-09" db="EMBL/GenBank/DDBJ databases">
        <title>Culturomic study of gut microbiota in children with autism spectrum disorder.</title>
        <authorList>
            <person name="Efimov B.A."/>
            <person name="Chaplin A.V."/>
            <person name="Sokolova S.R."/>
            <person name="Pikina A.P."/>
            <person name="Korzhanova M."/>
            <person name="Belova V."/>
            <person name="Korostin D."/>
        </authorList>
    </citation>
    <scope>NUCLEOTIDE SEQUENCE</scope>
    <source>
        <strain evidence="7">ASD5510</strain>
    </source>
</reference>
<organism evidence="7 8">
    <name type="scientific">Hominibacterium faecale</name>
    <dbReference type="NCBI Taxonomy" id="2839743"/>
    <lineage>
        <taxon>Bacteria</taxon>
        <taxon>Bacillati</taxon>
        <taxon>Bacillota</taxon>
        <taxon>Clostridia</taxon>
        <taxon>Peptostreptococcales</taxon>
        <taxon>Anaerovoracaceae</taxon>
        <taxon>Hominibacterium</taxon>
    </lineage>
</organism>
<dbReference type="SUPFAM" id="SSF56399">
    <property type="entry name" value="ADP-ribosylation"/>
    <property type="match status" value="1"/>
</dbReference>
<dbReference type="PROSITE" id="PS51996">
    <property type="entry name" value="TR_MART"/>
    <property type="match status" value="1"/>
</dbReference>
<comment type="similarity">
    <text evidence="1">Belongs to the Arg-specific ADP-ribosyltransferase family.</text>
</comment>
<evidence type="ECO:0000256" key="2">
    <source>
        <dbReference type="ARBA" id="ARBA00012031"/>
    </source>
</evidence>
<dbReference type="Pfam" id="PF01129">
    <property type="entry name" value="ART"/>
    <property type="match status" value="1"/>
</dbReference>
<keyword evidence="3" id="KW-0328">Glycosyltransferase</keyword>
<evidence type="ECO:0000256" key="5">
    <source>
        <dbReference type="ARBA" id="ARBA00022695"/>
    </source>
</evidence>
<dbReference type="Gene3D" id="3.90.176.10">
    <property type="entry name" value="Toxin ADP-ribosyltransferase, Chain A, domain 1"/>
    <property type="match status" value="1"/>
</dbReference>
<accession>A0A9J6QQS2</accession>
<protein>
    <recommendedName>
        <fullName evidence="2">NAD(+)--protein-arginine ADP-ribosyltransferase</fullName>
        <ecNumber evidence="2">2.4.2.31</ecNumber>
    </recommendedName>
</protein>
<comment type="catalytic activity">
    <reaction evidence="6">
        <text>L-arginyl-[protein] + NAD(+) = N(omega)-(ADP-D-ribosyl)-L-arginyl-[protein] + nicotinamide + H(+)</text>
        <dbReference type="Rhea" id="RHEA:19149"/>
        <dbReference type="Rhea" id="RHEA-COMP:10532"/>
        <dbReference type="Rhea" id="RHEA-COMP:15087"/>
        <dbReference type="ChEBI" id="CHEBI:15378"/>
        <dbReference type="ChEBI" id="CHEBI:17154"/>
        <dbReference type="ChEBI" id="CHEBI:29965"/>
        <dbReference type="ChEBI" id="CHEBI:57540"/>
        <dbReference type="ChEBI" id="CHEBI:142554"/>
        <dbReference type="EC" id="2.4.2.31"/>
    </reaction>
</comment>
<proteinExistence type="inferred from homology"/>
<evidence type="ECO:0000256" key="4">
    <source>
        <dbReference type="ARBA" id="ARBA00022679"/>
    </source>
</evidence>
<gene>
    <name evidence="7" type="ORF">OBO34_07615</name>
</gene>